<dbReference type="InterPro" id="IPR027417">
    <property type="entry name" value="P-loop_NTPase"/>
</dbReference>
<dbReference type="Proteomes" id="UP000326500">
    <property type="component" value="Unassembled WGS sequence"/>
</dbReference>
<keyword evidence="8" id="KW-0131">Cell cycle</keyword>
<dbReference type="CDD" id="cd18139">
    <property type="entry name" value="HLD_clamp_RarA"/>
    <property type="match status" value="1"/>
</dbReference>
<proteinExistence type="inferred from homology"/>
<dbReference type="InterPro" id="IPR055237">
    <property type="entry name" value="Cdc6_lid"/>
</dbReference>
<dbReference type="STRING" id="2200.GCA_001571405_02299"/>
<dbReference type="Pfam" id="PF22703">
    <property type="entry name" value="Cdc6_lid"/>
    <property type="match status" value="1"/>
</dbReference>
<evidence type="ECO:0000256" key="3">
    <source>
        <dbReference type="ARBA" id="ARBA00022741"/>
    </source>
</evidence>
<dbReference type="Gene3D" id="3.40.50.300">
    <property type="entry name" value="P-loop containing nucleotide triphosphate hydrolases"/>
    <property type="match status" value="1"/>
</dbReference>
<keyword evidence="2 5" id="KW-0235">DNA replication</keyword>
<dbReference type="PANTHER" id="PTHR10763">
    <property type="entry name" value="CELL DIVISION CONTROL PROTEIN 6-RELATED"/>
    <property type="match status" value="1"/>
</dbReference>
<evidence type="ECO:0000259" key="6">
    <source>
        <dbReference type="Pfam" id="PF13401"/>
    </source>
</evidence>
<accession>A0A1G9CG59</accession>
<keyword evidence="3 5" id="KW-0547">Nucleotide-binding</keyword>
<evidence type="ECO:0000256" key="1">
    <source>
        <dbReference type="ARBA" id="ARBA00006184"/>
    </source>
</evidence>
<dbReference type="InterPro" id="IPR049945">
    <property type="entry name" value="AAA_22"/>
</dbReference>
<dbReference type="Pfam" id="PF13401">
    <property type="entry name" value="AAA_22"/>
    <property type="match status" value="1"/>
</dbReference>
<dbReference type="PANTHER" id="PTHR10763:SF26">
    <property type="entry name" value="CELL DIVISION CONTROL PROTEIN 6 HOMOLOG"/>
    <property type="match status" value="1"/>
</dbReference>
<evidence type="ECO:0000256" key="5">
    <source>
        <dbReference type="HAMAP-Rule" id="MF_01407"/>
    </source>
</evidence>
<feature type="domain" description="ORC1/DEAH AAA+ ATPase" evidence="6">
    <location>
        <begin position="52"/>
        <end position="162"/>
    </location>
</feature>
<dbReference type="NCBIfam" id="TIGR02928">
    <property type="entry name" value="orc1/cdc6 family replication initiation protein"/>
    <property type="match status" value="1"/>
</dbReference>
<feature type="binding site" evidence="5">
    <location>
        <position position="204"/>
    </location>
    <ligand>
        <name>ATP</name>
        <dbReference type="ChEBI" id="CHEBI:30616"/>
    </ligand>
</feature>
<dbReference type="InterPro" id="IPR014277">
    <property type="entry name" value="Orc1/Cdc6_arc"/>
</dbReference>
<comment type="function">
    <text evidence="5">Involved in regulation of DNA replication.</text>
</comment>
<evidence type="ECO:0000256" key="2">
    <source>
        <dbReference type="ARBA" id="ARBA00022705"/>
    </source>
</evidence>
<dbReference type="GO" id="GO:0016887">
    <property type="term" value="F:ATP hydrolysis activity"/>
    <property type="evidence" value="ECO:0007669"/>
    <property type="project" value="InterPro"/>
</dbReference>
<evidence type="ECO:0000313" key="8">
    <source>
        <dbReference type="EMBL" id="SDK50566.1"/>
    </source>
</evidence>
<reference evidence="8 9" key="1">
    <citation type="submission" date="2016-10" db="EMBL/GenBank/DDBJ databases">
        <authorList>
            <person name="Varghese N."/>
            <person name="Submissions S."/>
        </authorList>
    </citation>
    <scope>NUCLEOTIDE SEQUENCE [LARGE SCALE GENOMIC DNA]</scope>
    <source>
        <strain evidence="8 9">DSM 2373</strain>
    </source>
</reference>
<keyword evidence="4 5" id="KW-0067">ATP-binding</keyword>
<dbReference type="HAMAP" id="MF_01407">
    <property type="entry name" value="ORC1_type_DNA_replic_protein"/>
    <property type="match status" value="1"/>
</dbReference>
<feature type="binding site" evidence="5">
    <location>
        <position position="216"/>
    </location>
    <ligand>
        <name>ATP</name>
        <dbReference type="ChEBI" id="CHEBI:30616"/>
    </ligand>
</feature>
<feature type="binding site" evidence="5">
    <location>
        <begin position="63"/>
        <end position="67"/>
    </location>
    <ligand>
        <name>ATP</name>
        <dbReference type="ChEBI" id="CHEBI:30616"/>
    </ligand>
</feature>
<dbReference type="Gene3D" id="1.10.8.60">
    <property type="match status" value="1"/>
</dbReference>
<dbReference type="EMBL" id="FNFT01000017">
    <property type="protein sequence ID" value="SDK50566.1"/>
    <property type="molecule type" value="Genomic_DNA"/>
</dbReference>
<comment type="similarity">
    <text evidence="1 5">Belongs to the CDC6/cdc18 family.</text>
</comment>
<name>A0A1G9CG59_9EURY</name>
<organism evidence="8 9">
    <name type="scientific">Methanoculleus thermophilus</name>
    <dbReference type="NCBI Taxonomy" id="2200"/>
    <lineage>
        <taxon>Archaea</taxon>
        <taxon>Methanobacteriati</taxon>
        <taxon>Methanobacteriota</taxon>
        <taxon>Stenosarchaea group</taxon>
        <taxon>Methanomicrobia</taxon>
        <taxon>Methanomicrobiales</taxon>
        <taxon>Methanomicrobiaceae</taxon>
        <taxon>Methanoculleus</taxon>
    </lineage>
</organism>
<evidence type="ECO:0000256" key="4">
    <source>
        <dbReference type="ARBA" id="ARBA00022840"/>
    </source>
</evidence>
<dbReference type="InterPro" id="IPR050311">
    <property type="entry name" value="ORC1/CDC6"/>
</dbReference>
<dbReference type="GO" id="GO:0051301">
    <property type="term" value="P:cell division"/>
    <property type="evidence" value="ECO:0007669"/>
    <property type="project" value="UniProtKB-KW"/>
</dbReference>
<keyword evidence="9" id="KW-1185">Reference proteome</keyword>
<gene>
    <name evidence="8" type="ORF">SAMN04488571_1174</name>
</gene>
<dbReference type="SUPFAM" id="SSF52540">
    <property type="entry name" value="P-loop containing nucleoside triphosphate hydrolases"/>
    <property type="match status" value="1"/>
</dbReference>
<sequence length="382" mass="42260">MPHTGLLRHDQTLFRDPDVFEPTYLPEHLHHRDAQVQEIAFLLQPALRGGSALSAVLRGLPGTGKTTTVRRVFAAITEETRRVAPVYVNCRHDHSALAVYRSIFRQVCGYPAGRHLDEIKQGIAARLRDRDAALVVCLDDADELIVAGIYNTILYQILRLYEKWDVRKAGVFAVTSDLARNLYAEADASVRSVFHPAEVNFPPYTRAEIREILADRVRQGLYPRVLPPPLLDRIAVIAAGEQDVRVGIDLVRAAVLRAEKDGRRRVTHADVTAAARTVMAPGLNSRIAALSAGERTLLSWIAERSSEGGDMASGAVFEAAQGYLAVGKTTYHEHLKRLAEAGFLDLVPRTGRGREVRLRYDATEVAAACRSPDRTPKTPDRV</sequence>
<evidence type="ECO:0000259" key="7">
    <source>
        <dbReference type="Pfam" id="PF22703"/>
    </source>
</evidence>
<dbReference type="GO" id="GO:0005524">
    <property type="term" value="F:ATP binding"/>
    <property type="evidence" value="ECO:0007669"/>
    <property type="project" value="UniProtKB-UniRule"/>
</dbReference>
<dbReference type="AlphaFoldDB" id="A0A1G9CG59"/>
<dbReference type="GO" id="GO:0006260">
    <property type="term" value="P:DNA replication"/>
    <property type="evidence" value="ECO:0007669"/>
    <property type="project" value="UniProtKB-UniRule"/>
</dbReference>
<keyword evidence="8" id="KW-0132">Cell division</keyword>
<protein>
    <recommendedName>
        <fullName evidence="5">ORC1-type DNA replication protein</fullName>
    </recommendedName>
</protein>
<evidence type="ECO:0000313" key="9">
    <source>
        <dbReference type="Proteomes" id="UP000326500"/>
    </source>
</evidence>
<dbReference type="RefSeq" id="WP_066958870.1">
    <property type="nucleotide sequence ID" value="NZ_BCNX01000020.1"/>
</dbReference>
<feature type="domain" description="Cdc6 AAA+ ATPase-type lid" evidence="7">
    <location>
        <begin position="210"/>
        <end position="275"/>
    </location>
</feature>
<dbReference type="OrthoDB" id="107640at2157"/>